<reference evidence="2" key="1">
    <citation type="journal article" date="2021" name="Proc. Natl. Acad. Sci. U.S.A.">
        <title>A Catalog of Tens of Thousands of Viruses from Human Metagenomes Reveals Hidden Associations with Chronic Diseases.</title>
        <authorList>
            <person name="Tisza M.J."/>
            <person name="Buck C.B."/>
        </authorList>
    </citation>
    <scope>NUCLEOTIDE SEQUENCE</scope>
    <source>
        <strain evidence="2">Ct3wi9</strain>
    </source>
</reference>
<sequence>MSTLQSPEFYTFIGTIVFVVGLVIIDMRSKH</sequence>
<protein>
    <submittedName>
        <fullName evidence="2">Uncharacterized protein</fullName>
    </submittedName>
</protein>
<keyword evidence="1" id="KW-0812">Transmembrane</keyword>
<name>A0A8S5MX19_9CAUD</name>
<keyword evidence="1" id="KW-0472">Membrane</keyword>
<organism evidence="2">
    <name type="scientific">Myoviridae sp. ct3wi9</name>
    <dbReference type="NCBI Taxonomy" id="2826610"/>
    <lineage>
        <taxon>Viruses</taxon>
        <taxon>Duplodnaviria</taxon>
        <taxon>Heunggongvirae</taxon>
        <taxon>Uroviricota</taxon>
        <taxon>Caudoviricetes</taxon>
    </lineage>
</organism>
<accession>A0A8S5MX19</accession>
<keyword evidence="1" id="KW-1133">Transmembrane helix</keyword>
<feature type="transmembrane region" description="Helical" evidence="1">
    <location>
        <begin position="6"/>
        <end position="25"/>
    </location>
</feature>
<dbReference type="EMBL" id="BK015006">
    <property type="protein sequence ID" value="DAD86736.1"/>
    <property type="molecule type" value="Genomic_DNA"/>
</dbReference>
<evidence type="ECO:0000313" key="2">
    <source>
        <dbReference type="EMBL" id="DAD86736.1"/>
    </source>
</evidence>
<proteinExistence type="predicted"/>
<evidence type="ECO:0000256" key="1">
    <source>
        <dbReference type="SAM" id="Phobius"/>
    </source>
</evidence>